<feature type="transmembrane region" description="Helical" evidence="1">
    <location>
        <begin position="111"/>
        <end position="131"/>
    </location>
</feature>
<dbReference type="Proteomes" id="UP000190961">
    <property type="component" value="Unassembled WGS sequence"/>
</dbReference>
<feature type="transmembrane region" description="Helical" evidence="1">
    <location>
        <begin position="70"/>
        <end position="91"/>
    </location>
</feature>
<evidence type="ECO:0000256" key="1">
    <source>
        <dbReference type="SAM" id="Phobius"/>
    </source>
</evidence>
<dbReference type="AlphaFoldDB" id="A0A1T5IU57"/>
<dbReference type="STRING" id="688867.SAMN05660236_0381"/>
<dbReference type="OrthoDB" id="1120881at2"/>
<keyword evidence="3" id="KW-1185">Reference proteome</keyword>
<feature type="transmembrane region" description="Helical" evidence="1">
    <location>
        <begin position="137"/>
        <end position="154"/>
    </location>
</feature>
<reference evidence="2 3" key="1">
    <citation type="submission" date="2017-02" db="EMBL/GenBank/DDBJ databases">
        <authorList>
            <person name="Peterson S.W."/>
        </authorList>
    </citation>
    <scope>NUCLEOTIDE SEQUENCE [LARGE SCALE GENOMIC DNA]</scope>
    <source>
        <strain evidence="2 3">DSM 25262</strain>
    </source>
</reference>
<evidence type="ECO:0000313" key="2">
    <source>
        <dbReference type="EMBL" id="SKC42453.1"/>
    </source>
</evidence>
<feature type="transmembrane region" description="Helical" evidence="1">
    <location>
        <begin position="24"/>
        <end position="50"/>
    </location>
</feature>
<protein>
    <submittedName>
        <fullName evidence="2">Uncharacterized protein</fullName>
    </submittedName>
</protein>
<sequence>MKEIQEYEKDIASIRTIMERSAKFISLSGLSGVLAGIYALTGATIAYFTIHYPISPINYRTYSLQTPEALSKLVLIATIVLIASITTGLWLSSKKAKKHGLKLWTATSKRLLFNMAIPLVAGGIFILIMLYTGHFGLAAPACLIFYGLALIQGSINTFDEIRYLGFCEIILGLISASLPGFGLIFWTIGFGVLHIIYGAIMYNKYDK</sequence>
<proteinExistence type="predicted"/>
<organism evidence="2 3">
    <name type="scientific">Ohtaekwangia koreensis</name>
    <dbReference type="NCBI Taxonomy" id="688867"/>
    <lineage>
        <taxon>Bacteria</taxon>
        <taxon>Pseudomonadati</taxon>
        <taxon>Bacteroidota</taxon>
        <taxon>Cytophagia</taxon>
        <taxon>Cytophagales</taxon>
        <taxon>Fulvivirgaceae</taxon>
        <taxon>Ohtaekwangia</taxon>
    </lineage>
</organism>
<keyword evidence="1" id="KW-1133">Transmembrane helix</keyword>
<gene>
    <name evidence="2" type="ORF">SAMN05660236_0381</name>
</gene>
<keyword evidence="1" id="KW-0472">Membrane</keyword>
<evidence type="ECO:0000313" key="3">
    <source>
        <dbReference type="Proteomes" id="UP000190961"/>
    </source>
</evidence>
<accession>A0A1T5IU57</accession>
<name>A0A1T5IU57_9BACT</name>
<dbReference type="EMBL" id="FUZU01000001">
    <property type="protein sequence ID" value="SKC42453.1"/>
    <property type="molecule type" value="Genomic_DNA"/>
</dbReference>
<feature type="transmembrane region" description="Helical" evidence="1">
    <location>
        <begin position="184"/>
        <end position="202"/>
    </location>
</feature>
<dbReference type="RefSeq" id="WP_079685013.1">
    <property type="nucleotide sequence ID" value="NZ_FUZU01000001.1"/>
</dbReference>
<keyword evidence="1" id="KW-0812">Transmembrane</keyword>